<dbReference type="GO" id="GO:0006310">
    <property type="term" value="P:DNA recombination"/>
    <property type="evidence" value="ECO:0007669"/>
    <property type="project" value="UniProtKB-KW"/>
</dbReference>
<accession>A0AAV3QM34</accession>
<dbReference type="Pfam" id="PF05970">
    <property type="entry name" value="PIF1"/>
    <property type="match status" value="1"/>
</dbReference>
<dbReference type="GO" id="GO:0043139">
    <property type="term" value="F:5'-3' DNA helicase activity"/>
    <property type="evidence" value="ECO:0007669"/>
    <property type="project" value="UniProtKB-EC"/>
</dbReference>
<keyword evidence="1" id="KW-0378">Hydrolase</keyword>
<dbReference type="GO" id="GO:0016787">
    <property type="term" value="F:hydrolase activity"/>
    <property type="evidence" value="ECO:0007669"/>
    <property type="project" value="UniProtKB-KW"/>
</dbReference>
<dbReference type="InterPro" id="IPR010285">
    <property type="entry name" value="DNA_helicase_pif1-like_DEAD"/>
</dbReference>
<comment type="similarity">
    <text evidence="1">Belongs to the helicase family.</text>
</comment>
<evidence type="ECO:0000313" key="3">
    <source>
        <dbReference type="EMBL" id="GAA0164738.1"/>
    </source>
</evidence>
<dbReference type="GO" id="GO:0006281">
    <property type="term" value="P:DNA repair"/>
    <property type="evidence" value="ECO:0007669"/>
    <property type="project" value="UniProtKB-KW"/>
</dbReference>
<dbReference type="AlphaFoldDB" id="A0AAV3QM34"/>
<proteinExistence type="inferred from homology"/>
<evidence type="ECO:0000313" key="4">
    <source>
        <dbReference type="Proteomes" id="UP001454036"/>
    </source>
</evidence>
<organism evidence="3 4">
    <name type="scientific">Lithospermum erythrorhizon</name>
    <name type="common">Purple gromwell</name>
    <name type="synonym">Lithospermum officinale var. erythrorhizon</name>
    <dbReference type="NCBI Taxonomy" id="34254"/>
    <lineage>
        <taxon>Eukaryota</taxon>
        <taxon>Viridiplantae</taxon>
        <taxon>Streptophyta</taxon>
        <taxon>Embryophyta</taxon>
        <taxon>Tracheophyta</taxon>
        <taxon>Spermatophyta</taxon>
        <taxon>Magnoliopsida</taxon>
        <taxon>eudicotyledons</taxon>
        <taxon>Gunneridae</taxon>
        <taxon>Pentapetalae</taxon>
        <taxon>asterids</taxon>
        <taxon>lamiids</taxon>
        <taxon>Boraginales</taxon>
        <taxon>Boraginaceae</taxon>
        <taxon>Boraginoideae</taxon>
        <taxon>Lithospermeae</taxon>
        <taxon>Lithospermum</taxon>
    </lineage>
</organism>
<dbReference type="InterPro" id="IPR027417">
    <property type="entry name" value="P-loop_NTPase"/>
</dbReference>
<dbReference type="EMBL" id="BAABME010005139">
    <property type="protein sequence ID" value="GAA0164738.1"/>
    <property type="molecule type" value="Genomic_DNA"/>
</dbReference>
<keyword evidence="4" id="KW-1185">Reference proteome</keyword>
<keyword evidence="1" id="KW-0067">ATP-binding</keyword>
<protein>
    <recommendedName>
        <fullName evidence="1">ATP-dependent DNA helicase</fullName>
        <ecNumber evidence="1">5.6.2.3</ecNumber>
    </recommendedName>
</protein>
<dbReference type="GO" id="GO:0005524">
    <property type="term" value="F:ATP binding"/>
    <property type="evidence" value="ECO:0007669"/>
    <property type="project" value="UniProtKB-KW"/>
</dbReference>
<dbReference type="EC" id="5.6.2.3" evidence="1"/>
<keyword evidence="1" id="KW-0227">DNA damage</keyword>
<reference evidence="3 4" key="1">
    <citation type="submission" date="2024-01" db="EMBL/GenBank/DDBJ databases">
        <title>The complete chloroplast genome sequence of Lithospermum erythrorhizon: insights into the phylogenetic relationship among Boraginaceae species and the maternal lineages of purple gromwells.</title>
        <authorList>
            <person name="Okada T."/>
            <person name="Watanabe K."/>
        </authorList>
    </citation>
    <scope>NUCLEOTIDE SEQUENCE [LARGE SCALE GENOMIC DNA]</scope>
</reference>
<evidence type="ECO:0000256" key="1">
    <source>
        <dbReference type="RuleBase" id="RU363044"/>
    </source>
</evidence>
<dbReference type="SUPFAM" id="SSF52540">
    <property type="entry name" value="P-loop containing nucleoside triphosphate hydrolases"/>
    <property type="match status" value="1"/>
</dbReference>
<dbReference type="GO" id="GO:0000723">
    <property type="term" value="P:telomere maintenance"/>
    <property type="evidence" value="ECO:0007669"/>
    <property type="project" value="InterPro"/>
</dbReference>
<gene>
    <name evidence="3" type="ORF">LIER_20299</name>
</gene>
<sequence length="339" mass="38193">MAEDFSRTQNQLKLSNEEVLQKYVATEFECFSKEISAERSIPVPEEDLLAIHYLNIEQKFAFDLILNDALSGKLGAYFVDSPGGTGKSFLYKVLLAHIRSKGYIALIVASSGIVASNFLGGRTSHSRFKIPIEGGTNVKSLLSFQTSEADLIRASKIIIWDKAPIEDKSIIEALNYLLQDLCENKLMFGGKLVVFGGDFRQVLPVVPKGSRKEQVEASIVSCTLWDHFIKLKLMDDMRAKDDPGFINFLIRIGNGEEPTNAKGEVQIPRPMIVPYTSIEESLEVPIAHVYLEMSMFETDPFEMMKQTTLRPKNDLGQSSYSRQVNNRSFKLSLTRFMRE</sequence>
<keyword evidence="1" id="KW-0347">Helicase</keyword>
<dbReference type="Gene3D" id="3.40.50.300">
    <property type="entry name" value="P-loop containing nucleotide triphosphate hydrolases"/>
    <property type="match status" value="1"/>
</dbReference>
<keyword evidence="1" id="KW-0233">DNA recombination</keyword>
<dbReference type="PANTHER" id="PTHR10492">
    <property type="match status" value="1"/>
</dbReference>
<evidence type="ECO:0000259" key="2">
    <source>
        <dbReference type="Pfam" id="PF05970"/>
    </source>
</evidence>
<feature type="domain" description="DNA helicase Pif1-like DEAD-box helicase" evidence="2">
    <location>
        <begin position="54"/>
        <end position="260"/>
    </location>
</feature>
<name>A0AAV3QM34_LITER</name>
<keyword evidence="1" id="KW-0234">DNA repair</keyword>
<comment type="catalytic activity">
    <reaction evidence="1">
        <text>ATP + H2O = ADP + phosphate + H(+)</text>
        <dbReference type="Rhea" id="RHEA:13065"/>
        <dbReference type="ChEBI" id="CHEBI:15377"/>
        <dbReference type="ChEBI" id="CHEBI:15378"/>
        <dbReference type="ChEBI" id="CHEBI:30616"/>
        <dbReference type="ChEBI" id="CHEBI:43474"/>
        <dbReference type="ChEBI" id="CHEBI:456216"/>
        <dbReference type="EC" id="5.6.2.3"/>
    </reaction>
</comment>
<dbReference type="PANTHER" id="PTHR10492:SF57">
    <property type="entry name" value="ATP-DEPENDENT DNA HELICASE"/>
    <property type="match status" value="1"/>
</dbReference>
<comment type="cofactor">
    <cofactor evidence="1">
        <name>Mg(2+)</name>
        <dbReference type="ChEBI" id="CHEBI:18420"/>
    </cofactor>
</comment>
<dbReference type="Proteomes" id="UP001454036">
    <property type="component" value="Unassembled WGS sequence"/>
</dbReference>
<comment type="caution">
    <text evidence="3">The sequence shown here is derived from an EMBL/GenBank/DDBJ whole genome shotgun (WGS) entry which is preliminary data.</text>
</comment>
<keyword evidence="1" id="KW-0547">Nucleotide-binding</keyword>